<gene>
    <name evidence="8" type="ORF">SAMN05192566_2293</name>
</gene>
<organism evidence="8 9">
    <name type="scientific">Methylophilus rhizosphaerae</name>
    <dbReference type="NCBI Taxonomy" id="492660"/>
    <lineage>
        <taxon>Bacteria</taxon>
        <taxon>Pseudomonadati</taxon>
        <taxon>Pseudomonadota</taxon>
        <taxon>Betaproteobacteria</taxon>
        <taxon>Nitrosomonadales</taxon>
        <taxon>Methylophilaceae</taxon>
        <taxon>Methylophilus</taxon>
    </lineage>
</organism>
<dbReference type="AlphaFoldDB" id="A0A1G9EC80"/>
<name>A0A1G9EC80_9PROT</name>
<feature type="transmembrane region" description="Helical" evidence="7">
    <location>
        <begin position="373"/>
        <end position="396"/>
    </location>
</feature>
<dbReference type="GO" id="GO:0005886">
    <property type="term" value="C:plasma membrane"/>
    <property type="evidence" value="ECO:0007669"/>
    <property type="project" value="UniProtKB-SubCell"/>
</dbReference>
<dbReference type="STRING" id="492660.SAMN05192566_2293"/>
<dbReference type="RefSeq" id="WP_091472267.1">
    <property type="nucleotide sequence ID" value="NZ_FNFX01000004.1"/>
</dbReference>
<keyword evidence="5 7" id="KW-1133">Transmembrane helix</keyword>
<evidence type="ECO:0000256" key="4">
    <source>
        <dbReference type="ARBA" id="ARBA00022692"/>
    </source>
</evidence>
<feature type="transmembrane region" description="Helical" evidence="7">
    <location>
        <begin position="173"/>
        <end position="191"/>
    </location>
</feature>
<dbReference type="Pfam" id="PF07690">
    <property type="entry name" value="MFS_1"/>
    <property type="match status" value="1"/>
</dbReference>
<keyword evidence="3" id="KW-1003">Cell membrane</keyword>
<keyword evidence="4 7" id="KW-0812">Transmembrane</keyword>
<evidence type="ECO:0000256" key="7">
    <source>
        <dbReference type="SAM" id="Phobius"/>
    </source>
</evidence>
<dbReference type="GO" id="GO:0022857">
    <property type="term" value="F:transmembrane transporter activity"/>
    <property type="evidence" value="ECO:0007669"/>
    <property type="project" value="InterPro"/>
</dbReference>
<feature type="transmembrane region" description="Helical" evidence="7">
    <location>
        <begin position="227"/>
        <end position="249"/>
    </location>
</feature>
<dbReference type="SUPFAM" id="SSF103473">
    <property type="entry name" value="MFS general substrate transporter"/>
    <property type="match status" value="1"/>
</dbReference>
<evidence type="ECO:0000256" key="2">
    <source>
        <dbReference type="ARBA" id="ARBA00022448"/>
    </source>
</evidence>
<sequence>MNQLFKLLKQPRFSPFFWTQALGAFNDNVFKTALITQVAFNTASLTTLDGGMLVTLLPGVFILPFFLFSASAGQLADKYDKATIIRLVKLLEIAIMLLASAGFILHNLAMLALALFLMGMHSTLFGPVKYSYLPQHLQASELTAGNGLVEMGTFVSILLGQVLGAWLGSLSQHALFTSLSVLLIAVSGFHLSRRIPRSPAPVPALTINWNPVSETANNVRIFWAQPVLWLGIVAISWFWFFGATLLAQFPSLAKGVLQGSERDFIALLTIFSIGVGLGSLLCEKLSQGRHELGLVLLGAVGMSLFTFDFASTSAAIHAQLQADPGLTLRTLAGWEYWHMLADVALLGICGGLYIVPLYVLLQSRTETNYQSRVIAANNILNALFMVLSAGFSLLLFSVGLSIPQLFSATAAVNLLVAGYLCIRQPEYWFSSVAYLKRCFGAA</sequence>
<dbReference type="Proteomes" id="UP000198629">
    <property type="component" value="Unassembled WGS sequence"/>
</dbReference>
<evidence type="ECO:0000256" key="6">
    <source>
        <dbReference type="ARBA" id="ARBA00023136"/>
    </source>
</evidence>
<feature type="transmembrane region" description="Helical" evidence="7">
    <location>
        <begin position="50"/>
        <end position="72"/>
    </location>
</feature>
<comment type="subcellular location">
    <subcellularLocation>
        <location evidence="1">Cell membrane</location>
        <topology evidence="1">Multi-pass membrane protein</topology>
    </subcellularLocation>
</comment>
<reference evidence="9" key="1">
    <citation type="submission" date="2016-10" db="EMBL/GenBank/DDBJ databases">
        <authorList>
            <person name="Varghese N."/>
            <person name="Submissions S."/>
        </authorList>
    </citation>
    <scope>NUCLEOTIDE SEQUENCE [LARGE SCALE GENOMIC DNA]</scope>
    <source>
        <strain evidence="9">CBMB127</strain>
    </source>
</reference>
<proteinExistence type="predicted"/>
<feature type="transmembrane region" description="Helical" evidence="7">
    <location>
        <begin position="264"/>
        <end position="282"/>
    </location>
</feature>
<dbReference type="OrthoDB" id="9803968at2"/>
<evidence type="ECO:0000256" key="5">
    <source>
        <dbReference type="ARBA" id="ARBA00022989"/>
    </source>
</evidence>
<dbReference type="PANTHER" id="PTHR43266">
    <property type="entry name" value="MACROLIDE-EFFLUX PROTEIN"/>
    <property type="match status" value="1"/>
</dbReference>
<feature type="transmembrane region" description="Helical" evidence="7">
    <location>
        <begin position="336"/>
        <end position="361"/>
    </location>
</feature>
<keyword evidence="9" id="KW-1185">Reference proteome</keyword>
<feature type="transmembrane region" description="Helical" evidence="7">
    <location>
        <begin position="402"/>
        <end position="422"/>
    </location>
</feature>
<dbReference type="EMBL" id="FNFX01000004">
    <property type="protein sequence ID" value="SDK73688.1"/>
    <property type="molecule type" value="Genomic_DNA"/>
</dbReference>
<dbReference type="Gene3D" id="1.20.1250.20">
    <property type="entry name" value="MFS general substrate transporter like domains"/>
    <property type="match status" value="1"/>
</dbReference>
<keyword evidence="2" id="KW-0813">Transport</keyword>
<evidence type="ECO:0000256" key="3">
    <source>
        <dbReference type="ARBA" id="ARBA00022475"/>
    </source>
</evidence>
<feature type="transmembrane region" description="Helical" evidence="7">
    <location>
        <begin position="84"/>
        <end position="104"/>
    </location>
</feature>
<dbReference type="PANTHER" id="PTHR43266:SF2">
    <property type="entry name" value="MAJOR FACILITATOR SUPERFAMILY (MFS) PROFILE DOMAIN-CONTAINING PROTEIN"/>
    <property type="match status" value="1"/>
</dbReference>
<protein>
    <recommendedName>
        <fullName evidence="10">Major Facilitator Superfamily protein</fullName>
    </recommendedName>
</protein>
<keyword evidence="6 7" id="KW-0472">Membrane</keyword>
<evidence type="ECO:0000256" key="1">
    <source>
        <dbReference type="ARBA" id="ARBA00004651"/>
    </source>
</evidence>
<evidence type="ECO:0008006" key="10">
    <source>
        <dbReference type="Google" id="ProtNLM"/>
    </source>
</evidence>
<evidence type="ECO:0000313" key="8">
    <source>
        <dbReference type="EMBL" id="SDK73688.1"/>
    </source>
</evidence>
<dbReference type="InterPro" id="IPR036259">
    <property type="entry name" value="MFS_trans_sf"/>
</dbReference>
<dbReference type="CDD" id="cd06173">
    <property type="entry name" value="MFS_MefA_like"/>
    <property type="match status" value="1"/>
</dbReference>
<evidence type="ECO:0000313" key="9">
    <source>
        <dbReference type="Proteomes" id="UP000198629"/>
    </source>
</evidence>
<dbReference type="InterPro" id="IPR011701">
    <property type="entry name" value="MFS"/>
</dbReference>
<accession>A0A1G9EC80</accession>
<feature type="transmembrane region" description="Helical" evidence="7">
    <location>
        <begin position="294"/>
        <end position="316"/>
    </location>
</feature>